<protein>
    <submittedName>
        <fullName evidence="3">Uncharacterized protein</fullName>
    </submittedName>
</protein>
<accession>A0A4Q9GYI7</accession>
<dbReference type="OrthoDB" id="9877385at2"/>
<evidence type="ECO:0000313" key="4">
    <source>
        <dbReference type="Proteomes" id="UP000292120"/>
    </source>
</evidence>
<sequence>MDRPFTLFLVLAVFMVFFGDRFFSAEGYKMAFGAIVIIFLGFWLYGAVLMPAAISEQLNKSHHPDEDVRALQDGEISISQYAERKANKQTGITSATNTPGSEFDQQSNPKTQLHK</sequence>
<keyword evidence="2" id="KW-1133">Transmembrane helix</keyword>
<comment type="caution">
    <text evidence="3">The sequence shown here is derived from an EMBL/GenBank/DDBJ whole genome shotgun (WGS) entry which is preliminary data.</text>
</comment>
<feature type="compositionally biased region" description="Polar residues" evidence="1">
    <location>
        <begin position="88"/>
        <end position="115"/>
    </location>
</feature>
<evidence type="ECO:0000256" key="1">
    <source>
        <dbReference type="SAM" id="MobiDB-lite"/>
    </source>
</evidence>
<proteinExistence type="predicted"/>
<reference evidence="3 4" key="1">
    <citation type="submission" date="2019-02" db="EMBL/GenBank/DDBJ databases">
        <title>Aquabacterium sp. strain KMB7.</title>
        <authorList>
            <person name="Chen W.-M."/>
        </authorList>
    </citation>
    <scope>NUCLEOTIDE SEQUENCE [LARGE SCALE GENOMIC DNA]</scope>
    <source>
        <strain evidence="3 4">KMB7</strain>
    </source>
</reference>
<feature type="transmembrane region" description="Helical" evidence="2">
    <location>
        <begin position="30"/>
        <end position="54"/>
    </location>
</feature>
<gene>
    <name evidence="3" type="ORF">EYS42_16915</name>
</gene>
<evidence type="ECO:0000256" key="2">
    <source>
        <dbReference type="SAM" id="Phobius"/>
    </source>
</evidence>
<evidence type="ECO:0000313" key="3">
    <source>
        <dbReference type="EMBL" id="TBO27220.1"/>
    </source>
</evidence>
<dbReference type="Proteomes" id="UP000292120">
    <property type="component" value="Unassembled WGS sequence"/>
</dbReference>
<keyword evidence="4" id="KW-1185">Reference proteome</keyword>
<name>A0A4Q9GYI7_9BURK</name>
<feature type="region of interest" description="Disordered" evidence="1">
    <location>
        <begin position="84"/>
        <end position="115"/>
    </location>
</feature>
<dbReference type="EMBL" id="SIXI01000037">
    <property type="protein sequence ID" value="TBO27220.1"/>
    <property type="molecule type" value="Genomic_DNA"/>
</dbReference>
<feature type="transmembrane region" description="Helical" evidence="2">
    <location>
        <begin position="6"/>
        <end position="23"/>
    </location>
</feature>
<keyword evidence="2" id="KW-0472">Membrane</keyword>
<dbReference type="AlphaFoldDB" id="A0A4Q9GYI7"/>
<dbReference type="RefSeq" id="WP_130969382.1">
    <property type="nucleotide sequence ID" value="NZ_SIXI01000037.1"/>
</dbReference>
<keyword evidence="2" id="KW-0812">Transmembrane</keyword>
<organism evidence="3 4">
    <name type="scientific">Aquabacterium lacunae</name>
    <dbReference type="NCBI Taxonomy" id="2528630"/>
    <lineage>
        <taxon>Bacteria</taxon>
        <taxon>Pseudomonadati</taxon>
        <taxon>Pseudomonadota</taxon>
        <taxon>Betaproteobacteria</taxon>
        <taxon>Burkholderiales</taxon>
        <taxon>Aquabacterium</taxon>
    </lineage>
</organism>